<dbReference type="GO" id="GO:0090729">
    <property type="term" value="F:toxin activity"/>
    <property type="evidence" value="ECO:0007669"/>
    <property type="project" value="UniProtKB-KW"/>
</dbReference>
<protein>
    <recommendedName>
        <fullName evidence="8">Ribonuclease VapC</fullName>
        <shortName evidence="8">RNase VapC</shortName>
        <ecNumber evidence="8">3.1.-.-</ecNumber>
    </recommendedName>
    <alternativeName>
        <fullName evidence="8">Toxin VapC</fullName>
    </alternativeName>
</protein>
<gene>
    <name evidence="8" type="primary">vapC</name>
    <name evidence="10" type="ORF">SAMN05216337_104266</name>
</gene>
<keyword evidence="5 8" id="KW-0378">Hydrolase</keyword>
<dbReference type="InterPro" id="IPR002716">
    <property type="entry name" value="PIN_dom"/>
</dbReference>
<evidence type="ECO:0000256" key="5">
    <source>
        <dbReference type="ARBA" id="ARBA00022801"/>
    </source>
</evidence>
<proteinExistence type="inferred from homology"/>
<dbReference type="InterPro" id="IPR022907">
    <property type="entry name" value="VapC_family"/>
</dbReference>
<dbReference type="EMBL" id="FMZW01000042">
    <property type="protein sequence ID" value="SDF01769.1"/>
    <property type="molecule type" value="Genomic_DNA"/>
</dbReference>
<dbReference type="GO" id="GO:0000287">
    <property type="term" value="F:magnesium ion binding"/>
    <property type="evidence" value="ECO:0007669"/>
    <property type="project" value="UniProtKB-UniRule"/>
</dbReference>
<dbReference type="EC" id="3.1.-.-" evidence="8"/>
<dbReference type="PANTHER" id="PTHR33653:SF1">
    <property type="entry name" value="RIBONUCLEASE VAPC2"/>
    <property type="match status" value="1"/>
</dbReference>
<evidence type="ECO:0000256" key="7">
    <source>
        <dbReference type="ARBA" id="ARBA00038093"/>
    </source>
</evidence>
<dbReference type="AlphaFoldDB" id="A0A1G7HP39"/>
<evidence type="ECO:0000256" key="8">
    <source>
        <dbReference type="HAMAP-Rule" id="MF_00265"/>
    </source>
</evidence>
<dbReference type="Gene3D" id="3.40.50.1010">
    <property type="entry name" value="5'-nuclease"/>
    <property type="match status" value="1"/>
</dbReference>
<dbReference type="Pfam" id="PF01850">
    <property type="entry name" value="PIN"/>
    <property type="match status" value="1"/>
</dbReference>
<dbReference type="GO" id="GO:0004540">
    <property type="term" value="F:RNA nuclease activity"/>
    <property type="evidence" value="ECO:0007669"/>
    <property type="project" value="InterPro"/>
</dbReference>
<dbReference type="InterPro" id="IPR029060">
    <property type="entry name" value="PIN-like_dom_sf"/>
</dbReference>
<dbReference type="GO" id="GO:0016787">
    <property type="term" value="F:hydrolase activity"/>
    <property type="evidence" value="ECO:0007669"/>
    <property type="project" value="UniProtKB-KW"/>
</dbReference>
<dbReference type="HAMAP" id="MF_00265">
    <property type="entry name" value="VapC_Nob1"/>
    <property type="match status" value="1"/>
</dbReference>
<keyword evidence="3 8" id="KW-0540">Nuclease</keyword>
<dbReference type="InterPro" id="IPR050556">
    <property type="entry name" value="Type_II_TA_system_RNase"/>
</dbReference>
<evidence type="ECO:0000256" key="4">
    <source>
        <dbReference type="ARBA" id="ARBA00022723"/>
    </source>
</evidence>
<feature type="binding site" evidence="8">
    <location>
        <position position="105"/>
    </location>
    <ligand>
        <name>Mg(2+)</name>
        <dbReference type="ChEBI" id="CHEBI:18420"/>
    </ligand>
</feature>
<evidence type="ECO:0000259" key="9">
    <source>
        <dbReference type="Pfam" id="PF01850"/>
    </source>
</evidence>
<feature type="binding site" evidence="8">
    <location>
        <position position="6"/>
    </location>
    <ligand>
        <name>Mg(2+)</name>
        <dbReference type="ChEBI" id="CHEBI:18420"/>
    </ligand>
</feature>
<accession>A0A1G7HP39</accession>
<evidence type="ECO:0000256" key="3">
    <source>
        <dbReference type="ARBA" id="ARBA00022722"/>
    </source>
</evidence>
<comment type="function">
    <text evidence="8">Toxic component of a toxin-antitoxin (TA) system. An RNase.</text>
</comment>
<keyword evidence="2 8" id="KW-1277">Toxin-antitoxin system</keyword>
<organism evidence="10 11">
    <name type="scientific">Bradyrhizobium brasilense</name>
    <dbReference type="NCBI Taxonomy" id="1419277"/>
    <lineage>
        <taxon>Bacteria</taxon>
        <taxon>Pseudomonadati</taxon>
        <taxon>Pseudomonadota</taxon>
        <taxon>Alphaproteobacteria</taxon>
        <taxon>Hyphomicrobiales</taxon>
        <taxon>Nitrobacteraceae</taxon>
        <taxon>Bradyrhizobium</taxon>
    </lineage>
</organism>
<evidence type="ECO:0000256" key="2">
    <source>
        <dbReference type="ARBA" id="ARBA00022649"/>
    </source>
</evidence>
<evidence type="ECO:0000256" key="1">
    <source>
        <dbReference type="ARBA" id="ARBA00001946"/>
    </source>
</evidence>
<dbReference type="Proteomes" id="UP000199245">
    <property type="component" value="Unassembled WGS sequence"/>
</dbReference>
<evidence type="ECO:0000256" key="6">
    <source>
        <dbReference type="ARBA" id="ARBA00022842"/>
    </source>
</evidence>
<feature type="domain" description="PIN" evidence="9">
    <location>
        <begin position="3"/>
        <end position="127"/>
    </location>
</feature>
<sequence>MNVLIDTNVLSEVRRPAPDQKVLAWLDALDEDRAFISVASIAELRRGIALMEGGRRRTALAAWLAQDLPARFAGRILPIDPSIAERWGDLMAQARNGGFALSVMDGFFAATALTNDLMLATRNTRDFAPLGVPIFNPWTDERMPA</sequence>
<keyword evidence="4 8" id="KW-0479">Metal-binding</keyword>
<evidence type="ECO:0000313" key="11">
    <source>
        <dbReference type="Proteomes" id="UP000199245"/>
    </source>
</evidence>
<keyword evidence="6 8" id="KW-0460">Magnesium</keyword>
<comment type="similarity">
    <text evidence="7 8">Belongs to the PINc/VapC protein family.</text>
</comment>
<reference evidence="10 11" key="1">
    <citation type="submission" date="2016-10" db="EMBL/GenBank/DDBJ databases">
        <authorList>
            <person name="de Groot N.N."/>
        </authorList>
    </citation>
    <scope>NUCLEOTIDE SEQUENCE [LARGE SCALE GENOMIC DNA]</scope>
    <source>
        <strain evidence="10 11">R5</strain>
    </source>
</reference>
<dbReference type="RefSeq" id="WP_092088426.1">
    <property type="nucleotide sequence ID" value="NZ_FMZW01000042.1"/>
</dbReference>
<dbReference type="CDD" id="cd18746">
    <property type="entry name" value="PIN_VapC4-5_FitB-like"/>
    <property type="match status" value="1"/>
</dbReference>
<name>A0A1G7HP39_9BRAD</name>
<dbReference type="PANTHER" id="PTHR33653">
    <property type="entry name" value="RIBONUCLEASE VAPC2"/>
    <property type="match status" value="1"/>
</dbReference>
<evidence type="ECO:0000313" key="10">
    <source>
        <dbReference type="EMBL" id="SDF01769.1"/>
    </source>
</evidence>
<keyword evidence="8" id="KW-0800">Toxin</keyword>
<dbReference type="SUPFAM" id="SSF88723">
    <property type="entry name" value="PIN domain-like"/>
    <property type="match status" value="1"/>
</dbReference>
<comment type="cofactor">
    <cofactor evidence="1 8">
        <name>Mg(2+)</name>
        <dbReference type="ChEBI" id="CHEBI:18420"/>
    </cofactor>
</comment>